<organism evidence="5 6">
    <name type="scientific">Jannaschia pagri</name>
    <dbReference type="NCBI Taxonomy" id="2829797"/>
    <lineage>
        <taxon>Bacteria</taxon>
        <taxon>Pseudomonadati</taxon>
        <taxon>Pseudomonadota</taxon>
        <taxon>Alphaproteobacteria</taxon>
        <taxon>Rhodobacterales</taxon>
        <taxon>Roseobacteraceae</taxon>
        <taxon>Jannaschia</taxon>
    </lineage>
</organism>
<protein>
    <recommendedName>
        <fullName evidence="4">Aspartyl/asparaginy/proline hydroxylase domain-containing protein</fullName>
    </recommendedName>
</protein>
<keyword evidence="6" id="KW-1185">Reference proteome</keyword>
<feature type="domain" description="Aspartyl/asparaginy/proline hydroxylase" evidence="4">
    <location>
        <begin position="23"/>
        <end position="200"/>
    </location>
</feature>
<evidence type="ECO:0000259" key="4">
    <source>
        <dbReference type="Pfam" id="PF05118"/>
    </source>
</evidence>
<reference evidence="5 6" key="1">
    <citation type="submission" date="2021-05" db="EMBL/GenBank/DDBJ databases">
        <title>Bacteria Genome sequencing.</title>
        <authorList>
            <person name="Takabe Y."/>
            <person name="Nakajima Y."/>
            <person name="Suzuki S."/>
            <person name="Shiozaki T."/>
        </authorList>
    </citation>
    <scope>NUCLEOTIDE SEQUENCE [LARGE SCALE GENOMIC DNA]</scope>
    <source>
        <strain evidence="5 6">AI_62</strain>
    </source>
</reference>
<proteinExistence type="inferred from homology"/>
<accession>A0ABQ4NLW7</accession>
<evidence type="ECO:0000313" key="6">
    <source>
        <dbReference type="Proteomes" id="UP000786693"/>
    </source>
</evidence>
<dbReference type="RefSeq" id="WP_220748897.1">
    <property type="nucleotide sequence ID" value="NZ_BPFH01000003.1"/>
</dbReference>
<dbReference type="InterPro" id="IPR027443">
    <property type="entry name" value="IPNS-like_sf"/>
</dbReference>
<dbReference type="Gene3D" id="2.60.120.330">
    <property type="entry name" value="B-lactam Antibiotic, Isopenicillin N Synthase, Chain"/>
    <property type="match status" value="1"/>
</dbReference>
<name>A0ABQ4NLW7_9RHOB</name>
<keyword evidence="3" id="KW-0560">Oxidoreductase</keyword>
<gene>
    <name evidence="5" type="ORF">JANAI62_20280</name>
</gene>
<keyword evidence="2" id="KW-0223">Dioxygenase</keyword>
<dbReference type="PANTHER" id="PTHR46332">
    <property type="entry name" value="ASPARTATE BETA-HYDROXYLASE DOMAIN-CONTAINING PROTEIN 2"/>
    <property type="match status" value="1"/>
</dbReference>
<evidence type="ECO:0000256" key="1">
    <source>
        <dbReference type="ARBA" id="ARBA00007730"/>
    </source>
</evidence>
<dbReference type="Pfam" id="PF05118">
    <property type="entry name" value="Asp_Arg_Hydrox"/>
    <property type="match status" value="1"/>
</dbReference>
<evidence type="ECO:0000256" key="3">
    <source>
        <dbReference type="ARBA" id="ARBA00023002"/>
    </source>
</evidence>
<evidence type="ECO:0000313" key="5">
    <source>
        <dbReference type="EMBL" id="GIT95405.1"/>
    </source>
</evidence>
<dbReference type="EMBL" id="BPFH01000003">
    <property type="protein sequence ID" value="GIT95405.1"/>
    <property type="molecule type" value="Genomic_DNA"/>
</dbReference>
<dbReference type="PANTHER" id="PTHR46332:SF5">
    <property type="entry name" value="ASPARTATE BETA-HYDROXYLASE DOMAIN CONTAINING 2"/>
    <property type="match status" value="1"/>
</dbReference>
<comment type="similarity">
    <text evidence="1">Belongs to the aspartyl/asparaginyl beta-hydroxylase family.</text>
</comment>
<comment type="caution">
    <text evidence="5">The sequence shown here is derived from an EMBL/GenBank/DDBJ whole genome shotgun (WGS) entry which is preliminary data.</text>
</comment>
<sequence>MTCLTEQAFYDLSDVPRLRPLHDHWREIAAEAAALADTRMPIQRDGKDHTEVARDVMAYLQSGGDYGWMLGWGPGSVPERWTQFGLMMDDAPIPMAQPVAPRTLSLLDGIGGIHVGAFLRMEPHTFLPVHRHPELRPAGLLQMHITLEAAPDANYAYLNVEGTFRQHRLGEPIIFDGALDHFAVNASHHRRTILYLEFKR</sequence>
<dbReference type="InterPro" id="IPR051821">
    <property type="entry name" value="Asp/Asn_beta-hydroxylase"/>
</dbReference>
<evidence type="ECO:0000256" key="2">
    <source>
        <dbReference type="ARBA" id="ARBA00022964"/>
    </source>
</evidence>
<dbReference type="Proteomes" id="UP000786693">
    <property type="component" value="Unassembled WGS sequence"/>
</dbReference>
<dbReference type="InterPro" id="IPR007803">
    <property type="entry name" value="Asp/Arg/Pro-Hydrxlase"/>
</dbReference>